<organism evidence="5 6">
    <name type="scientific">Zoarces viviparus</name>
    <name type="common">Viviparous eelpout</name>
    <name type="synonym">Blennius viviparus</name>
    <dbReference type="NCBI Taxonomy" id="48416"/>
    <lineage>
        <taxon>Eukaryota</taxon>
        <taxon>Metazoa</taxon>
        <taxon>Chordata</taxon>
        <taxon>Craniata</taxon>
        <taxon>Vertebrata</taxon>
        <taxon>Euteleostomi</taxon>
        <taxon>Actinopterygii</taxon>
        <taxon>Neopterygii</taxon>
        <taxon>Teleostei</taxon>
        <taxon>Neoteleostei</taxon>
        <taxon>Acanthomorphata</taxon>
        <taxon>Eupercaria</taxon>
        <taxon>Perciformes</taxon>
        <taxon>Cottioidei</taxon>
        <taxon>Zoarcales</taxon>
        <taxon>Zoarcidae</taxon>
        <taxon>Zoarcinae</taxon>
        <taxon>Zoarces</taxon>
    </lineage>
</organism>
<dbReference type="InterPro" id="IPR013320">
    <property type="entry name" value="ConA-like_dom_sf"/>
</dbReference>
<dbReference type="SMART" id="SM00969">
    <property type="entry name" value="SOCS_box"/>
    <property type="match status" value="1"/>
</dbReference>
<dbReference type="Gene3D" id="1.10.750.20">
    <property type="entry name" value="SOCS box"/>
    <property type="match status" value="1"/>
</dbReference>
<dbReference type="SUPFAM" id="SSF49899">
    <property type="entry name" value="Concanavalin A-like lectins/glucanases"/>
    <property type="match status" value="1"/>
</dbReference>
<evidence type="ECO:0000259" key="4">
    <source>
        <dbReference type="PROSITE" id="PS50225"/>
    </source>
</evidence>
<dbReference type="AlphaFoldDB" id="A0AAW1DTW6"/>
<reference evidence="5 6" key="1">
    <citation type="journal article" date="2024" name="Genome Biol. Evol.">
        <title>Chromosome-level genome assembly of the viviparous eelpout Zoarces viviparus.</title>
        <authorList>
            <person name="Fuhrmann N."/>
            <person name="Brasseur M.V."/>
            <person name="Bakowski C.E."/>
            <person name="Podsiadlowski L."/>
            <person name="Prost S."/>
            <person name="Krehenwinkel H."/>
            <person name="Mayer C."/>
        </authorList>
    </citation>
    <scope>NUCLEOTIDE SEQUENCE [LARGE SCALE GENOMIC DNA]</scope>
    <source>
        <strain evidence="5">NO-MEL_2022_Ind0_liver</strain>
    </source>
</reference>
<dbReference type="GO" id="GO:0043161">
    <property type="term" value="P:proteasome-mediated ubiquitin-dependent protein catabolic process"/>
    <property type="evidence" value="ECO:0007669"/>
    <property type="project" value="TreeGrafter"/>
</dbReference>
<dbReference type="Pfam" id="PF07525">
    <property type="entry name" value="SOCS_box"/>
    <property type="match status" value="1"/>
</dbReference>
<dbReference type="GO" id="GO:0019005">
    <property type="term" value="C:SCF ubiquitin ligase complex"/>
    <property type="evidence" value="ECO:0007669"/>
    <property type="project" value="TreeGrafter"/>
</dbReference>
<dbReference type="CDD" id="cd03716">
    <property type="entry name" value="SOCS_ASB_like"/>
    <property type="match status" value="1"/>
</dbReference>
<dbReference type="PANTHER" id="PTHR12245:SF15">
    <property type="entry name" value="SPRY DOMAIN-CONTAINING SOCS BOX PROTEIN 2-LIKE ISOFORM X1"/>
    <property type="match status" value="1"/>
</dbReference>
<dbReference type="Proteomes" id="UP001488805">
    <property type="component" value="Unassembled WGS sequence"/>
</dbReference>
<dbReference type="PROSITE" id="PS50188">
    <property type="entry name" value="B302_SPRY"/>
    <property type="match status" value="1"/>
</dbReference>
<dbReference type="InterPro" id="IPR001870">
    <property type="entry name" value="B30.2/SPRY"/>
</dbReference>
<dbReference type="SMART" id="SM00449">
    <property type="entry name" value="SPRY"/>
    <property type="match status" value="1"/>
</dbReference>
<dbReference type="InterPro" id="IPR043136">
    <property type="entry name" value="B30.2/SPRY_sf"/>
</dbReference>
<keyword evidence="6" id="KW-1185">Reference proteome</keyword>
<dbReference type="Pfam" id="PF00622">
    <property type="entry name" value="SPRY"/>
    <property type="match status" value="1"/>
</dbReference>
<feature type="domain" description="B30.2/SPRY" evidence="3">
    <location>
        <begin position="31"/>
        <end position="248"/>
    </location>
</feature>
<evidence type="ECO:0008006" key="7">
    <source>
        <dbReference type="Google" id="ProtNLM"/>
    </source>
</evidence>
<dbReference type="InterPro" id="IPR050672">
    <property type="entry name" value="FBXO45-Fsn/SPSB_families"/>
</dbReference>
<dbReference type="FunFam" id="1.10.750.20:FF:000001">
    <property type="entry name" value="Ankyrin repeat and SOCS box containing 1"/>
    <property type="match status" value="1"/>
</dbReference>
<comment type="similarity">
    <text evidence="2">Belongs to the SPSB family.</text>
</comment>
<evidence type="ECO:0000256" key="1">
    <source>
        <dbReference type="ARBA" id="ARBA00004906"/>
    </source>
</evidence>
<comment type="caution">
    <text evidence="5">The sequence shown here is derived from an EMBL/GenBank/DDBJ whole genome shotgun (WGS) entry which is preliminary data.</text>
</comment>
<gene>
    <name evidence="5" type="ORF">VZT92_027284</name>
</gene>
<evidence type="ECO:0000313" key="5">
    <source>
        <dbReference type="EMBL" id="KAK9513778.1"/>
    </source>
</evidence>
<dbReference type="EMBL" id="JBCEZU010000597">
    <property type="protein sequence ID" value="KAK9513778.1"/>
    <property type="molecule type" value="Genomic_DNA"/>
</dbReference>
<sequence>MGVSLSVWLCSRADSSPLSSSSAFPPLAAPTSSRLAVILNSFPVAPGDSRSHWSSVHRSPHFLLSTCKQEVTRSPVELSSDGVRADTGVKSGLHVWELLWSPNDRGSHAVIGISRQSCPLQASGYNVLIGRDSQSWGWELKTNQLWHAGQSLGPYPGTRRRCHSGAMEEFRTPSSTSSHTKVAQTALPIPERILLVLDADAATLGFVVDGSFLDVAFKDLPRGVELFPAVSSVRGGASIRLRYLNGATRDPPALMALCGLSIRHILGQQRHTEMDKLPLPPCLHHYLLSSH</sequence>
<dbReference type="PROSITE" id="PS50225">
    <property type="entry name" value="SOCS"/>
    <property type="match status" value="1"/>
</dbReference>
<feature type="domain" description="SOCS box" evidence="4">
    <location>
        <begin position="238"/>
        <end position="291"/>
    </location>
</feature>
<name>A0AAW1DTW6_ZOAVI</name>
<dbReference type="GO" id="GO:0016567">
    <property type="term" value="P:protein ubiquitination"/>
    <property type="evidence" value="ECO:0007669"/>
    <property type="project" value="UniProtKB-ARBA"/>
</dbReference>
<protein>
    <recommendedName>
        <fullName evidence="7">SPRY domain-containing SOCS box protein 1</fullName>
    </recommendedName>
</protein>
<evidence type="ECO:0000259" key="3">
    <source>
        <dbReference type="PROSITE" id="PS50188"/>
    </source>
</evidence>
<dbReference type="Gene3D" id="2.60.120.920">
    <property type="match status" value="1"/>
</dbReference>
<evidence type="ECO:0000313" key="6">
    <source>
        <dbReference type="Proteomes" id="UP001488805"/>
    </source>
</evidence>
<comment type="pathway">
    <text evidence="1">Protein modification; protein ubiquitination.</text>
</comment>
<accession>A0AAW1DTW6</accession>
<dbReference type="PANTHER" id="PTHR12245">
    <property type="entry name" value="SPRY DOMAIN CONTAINING SOCS BOX PROTEIN"/>
    <property type="match status" value="1"/>
</dbReference>
<evidence type="ECO:0000256" key="2">
    <source>
        <dbReference type="ARBA" id="ARBA00010910"/>
    </source>
</evidence>
<dbReference type="InterPro" id="IPR003877">
    <property type="entry name" value="SPRY_dom"/>
</dbReference>
<dbReference type="InterPro" id="IPR001496">
    <property type="entry name" value="SOCS_box"/>
</dbReference>
<proteinExistence type="inferred from homology"/>